<gene>
    <name evidence="1" type="ORF">HYDPIDRAFT_119801</name>
</gene>
<dbReference type="OrthoDB" id="391988at2759"/>
<proteinExistence type="predicted"/>
<protein>
    <recommendedName>
        <fullName evidence="3">Fungal STAND N-terminal Goodbye domain-containing protein</fullName>
    </recommendedName>
</protein>
<keyword evidence="2" id="KW-1185">Reference proteome</keyword>
<dbReference type="EMBL" id="KN839968">
    <property type="protein sequence ID" value="KIJ58216.1"/>
    <property type="molecule type" value="Genomic_DNA"/>
</dbReference>
<name>A0A0C9W6A8_9AGAM</name>
<sequence>MRRRLPRWHNEWTLRIKSTRQSRYWKSLAASTNFPGHTQEKCLQVIHDDIIAVWNFEDPSRLLSSKEFRQLMMSMAGDLSVGEAPDLNNPFTEASAIMAPISGILTSLSGPASPIVLPITWSVVALVNWVRDTYERSHDVLQRFMAYIVDVTLVLQNLFLLVSERHERASIFLIKVAIAAYKNSPARGYSRAEIEKYDKDANLIMRMDGDSALEAIAKLVRECSVTAVEAAELIKDIPHVDAQSRLDEEW</sequence>
<evidence type="ECO:0008006" key="3">
    <source>
        <dbReference type="Google" id="ProtNLM"/>
    </source>
</evidence>
<dbReference type="AlphaFoldDB" id="A0A0C9W6A8"/>
<dbReference type="HOGENOM" id="CLU_095393_0_0_1"/>
<organism evidence="1 2">
    <name type="scientific">Hydnomerulius pinastri MD-312</name>
    <dbReference type="NCBI Taxonomy" id="994086"/>
    <lineage>
        <taxon>Eukaryota</taxon>
        <taxon>Fungi</taxon>
        <taxon>Dikarya</taxon>
        <taxon>Basidiomycota</taxon>
        <taxon>Agaricomycotina</taxon>
        <taxon>Agaricomycetes</taxon>
        <taxon>Agaricomycetidae</taxon>
        <taxon>Boletales</taxon>
        <taxon>Boletales incertae sedis</taxon>
        <taxon>Leucogyrophana</taxon>
    </lineage>
</organism>
<reference evidence="1 2" key="1">
    <citation type="submission" date="2014-04" db="EMBL/GenBank/DDBJ databases">
        <title>Evolutionary Origins and Diversification of the Mycorrhizal Mutualists.</title>
        <authorList>
            <consortium name="DOE Joint Genome Institute"/>
            <consortium name="Mycorrhizal Genomics Consortium"/>
            <person name="Kohler A."/>
            <person name="Kuo A."/>
            <person name="Nagy L.G."/>
            <person name="Floudas D."/>
            <person name="Copeland A."/>
            <person name="Barry K.W."/>
            <person name="Cichocki N."/>
            <person name="Veneault-Fourrey C."/>
            <person name="LaButti K."/>
            <person name="Lindquist E.A."/>
            <person name="Lipzen A."/>
            <person name="Lundell T."/>
            <person name="Morin E."/>
            <person name="Murat C."/>
            <person name="Riley R."/>
            <person name="Ohm R."/>
            <person name="Sun H."/>
            <person name="Tunlid A."/>
            <person name="Henrissat B."/>
            <person name="Grigoriev I.V."/>
            <person name="Hibbett D.S."/>
            <person name="Martin F."/>
        </authorList>
    </citation>
    <scope>NUCLEOTIDE SEQUENCE [LARGE SCALE GENOMIC DNA]</scope>
    <source>
        <strain evidence="1 2">MD-312</strain>
    </source>
</reference>
<evidence type="ECO:0000313" key="2">
    <source>
        <dbReference type="Proteomes" id="UP000053820"/>
    </source>
</evidence>
<evidence type="ECO:0000313" key="1">
    <source>
        <dbReference type="EMBL" id="KIJ58216.1"/>
    </source>
</evidence>
<accession>A0A0C9W6A8</accession>
<dbReference type="Proteomes" id="UP000053820">
    <property type="component" value="Unassembled WGS sequence"/>
</dbReference>